<dbReference type="AlphaFoldDB" id="A0A1Y1QBB0"/>
<dbReference type="GO" id="GO:0003677">
    <property type="term" value="F:DNA binding"/>
    <property type="evidence" value="ECO:0007669"/>
    <property type="project" value="UniProtKB-KW"/>
</dbReference>
<evidence type="ECO:0000256" key="3">
    <source>
        <dbReference type="ARBA" id="ARBA00023163"/>
    </source>
</evidence>
<accession>A0A1Y1QBB0</accession>
<evidence type="ECO:0000256" key="1">
    <source>
        <dbReference type="ARBA" id="ARBA00023015"/>
    </source>
</evidence>
<evidence type="ECO:0000313" key="5">
    <source>
        <dbReference type="Proteomes" id="UP000192491"/>
    </source>
</evidence>
<evidence type="ECO:0000256" key="2">
    <source>
        <dbReference type="ARBA" id="ARBA00023125"/>
    </source>
</evidence>
<dbReference type="InterPro" id="IPR010982">
    <property type="entry name" value="Lambda_DNA-bd_dom_sf"/>
</dbReference>
<dbReference type="Proteomes" id="UP000192491">
    <property type="component" value="Unassembled WGS sequence"/>
</dbReference>
<comment type="caution">
    <text evidence="4">The sequence shown here is derived from an EMBL/GenBank/DDBJ whole genome shotgun (WGS) entry which is preliminary data.</text>
</comment>
<dbReference type="STRING" id="1123401.GCA_000621325_00321"/>
<keyword evidence="3" id="KW-0804">Transcription</keyword>
<protein>
    <submittedName>
        <fullName evidence="4">Transcriptional regulator</fullName>
    </submittedName>
</protein>
<gene>
    <name evidence="4" type="ORF">BWK73_45165</name>
</gene>
<name>A0A1Y1QBB0_9GAMM</name>
<sequence>MNKRNLFEELSTALVEAKQHSEGKLTLRTHVVERASVPEIKPQEILTIREKFNMSRGVFARYLHTSARTLESWEQGRTTPNGQAVTLLRLVQRHPETLSYIAELRSA</sequence>
<dbReference type="InterPro" id="IPR032758">
    <property type="entry name" value="MqsA/HigA-2"/>
</dbReference>
<keyword evidence="2" id="KW-0238">DNA-binding</keyword>
<dbReference type="EMBL" id="MTEJ01000551">
    <property type="protein sequence ID" value="OQX01726.1"/>
    <property type="molecule type" value="Genomic_DNA"/>
</dbReference>
<dbReference type="InterPro" id="IPR052359">
    <property type="entry name" value="HTH-type_reg/antitoxin"/>
</dbReference>
<dbReference type="InterPro" id="IPR001387">
    <property type="entry name" value="Cro/C1-type_HTH"/>
</dbReference>
<evidence type="ECO:0000313" key="4">
    <source>
        <dbReference type="EMBL" id="OQX01726.1"/>
    </source>
</evidence>
<dbReference type="PANTHER" id="PTHR36511:SF3">
    <property type="entry name" value="ANTITOXIN HIGA-2"/>
    <property type="match status" value="1"/>
</dbReference>
<dbReference type="CDD" id="cd00093">
    <property type="entry name" value="HTH_XRE"/>
    <property type="match status" value="1"/>
</dbReference>
<reference evidence="4 5" key="1">
    <citation type="submission" date="2017-01" db="EMBL/GenBank/DDBJ databases">
        <title>Novel large sulfur bacteria in the metagenomes of groundwater-fed chemosynthetic microbial mats in the Lake Huron basin.</title>
        <authorList>
            <person name="Sharrar A.M."/>
            <person name="Flood B.E."/>
            <person name="Bailey J.V."/>
            <person name="Jones D.S."/>
            <person name="Biddanda B."/>
            <person name="Ruberg S.A."/>
            <person name="Marcus D.N."/>
            <person name="Dick G.J."/>
        </authorList>
    </citation>
    <scope>NUCLEOTIDE SEQUENCE [LARGE SCALE GENOMIC DNA]</scope>
    <source>
        <strain evidence="4">A8</strain>
    </source>
</reference>
<keyword evidence="1" id="KW-0805">Transcription regulation</keyword>
<dbReference type="SUPFAM" id="SSF47413">
    <property type="entry name" value="lambda repressor-like DNA-binding domains"/>
    <property type="match status" value="1"/>
</dbReference>
<dbReference type="PANTHER" id="PTHR36511">
    <property type="entry name" value="MERR FAMILY BACTERIAL REGULATORY PROTEIN"/>
    <property type="match status" value="1"/>
</dbReference>
<dbReference type="eggNOG" id="COG2944">
    <property type="taxonomic scope" value="Bacteria"/>
</dbReference>
<dbReference type="Pfam" id="PF15731">
    <property type="entry name" value="MqsA_antitoxin"/>
    <property type="match status" value="1"/>
</dbReference>
<dbReference type="Gene3D" id="1.10.260.40">
    <property type="entry name" value="lambda repressor-like DNA-binding domains"/>
    <property type="match status" value="1"/>
</dbReference>
<proteinExistence type="predicted"/>
<organism evidence="4 5">
    <name type="scientific">Thiothrix lacustris</name>
    <dbReference type="NCBI Taxonomy" id="525917"/>
    <lineage>
        <taxon>Bacteria</taxon>
        <taxon>Pseudomonadati</taxon>
        <taxon>Pseudomonadota</taxon>
        <taxon>Gammaproteobacteria</taxon>
        <taxon>Thiotrichales</taxon>
        <taxon>Thiotrichaceae</taxon>
        <taxon>Thiothrix</taxon>
    </lineage>
</organism>